<sequence length="269" mass="31301">MLRNLISNTKDQSKSGFRYRGDGNTRLENLTDAVFAFSVTLLVISSEVPKTYVELEASMYGFVGFIACTMMLFGIWNSHNEFFLRYGLTDKLTKTLNFLFLFLLLFYIYPLKYLFSFIGTLFYLRIKMALGDQSEALLIKMNELSASNMEVEQWTDLMVRFGVGIFCIYTIFFAFYRNALKKREQLQLNDLEIHETKTYMHCYLFVMAVSVISILVVLLFGGDYSHVSGLIYVSIAIFTPIYKKRRNRLYVKASERAAEEKTEEDERKA</sequence>
<comment type="subcellular location">
    <subcellularLocation>
        <location evidence="1">Membrane</location>
        <topology evidence="1">Multi-pass membrane protein</topology>
    </subcellularLocation>
</comment>
<accession>A0A6N9NML3</accession>
<dbReference type="GO" id="GO:0005267">
    <property type="term" value="F:potassium channel activity"/>
    <property type="evidence" value="ECO:0007669"/>
    <property type="project" value="UniProtKB-KW"/>
</dbReference>
<feature type="transmembrane region" description="Helical" evidence="13">
    <location>
        <begin position="157"/>
        <end position="177"/>
    </location>
</feature>
<keyword evidence="15" id="KW-1185">Reference proteome</keyword>
<keyword evidence="6" id="KW-0631">Potassium channel</keyword>
<dbReference type="Pfam" id="PF06736">
    <property type="entry name" value="TMEM175"/>
    <property type="match status" value="1"/>
</dbReference>
<feature type="transmembrane region" description="Helical" evidence="13">
    <location>
        <begin position="27"/>
        <end position="45"/>
    </location>
</feature>
<evidence type="ECO:0000256" key="5">
    <source>
        <dbReference type="ARBA" id="ARBA00022692"/>
    </source>
</evidence>
<evidence type="ECO:0000313" key="14">
    <source>
        <dbReference type="EMBL" id="NBG67203.1"/>
    </source>
</evidence>
<evidence type="ECO:0000256" key="4">
    <source>
        <dbReference type="ARBA" id="ARBA00022538"/>
    </source>
</evidence>
<feature type="transmembrane region" description="Helical" evidence="13">
    <location>
        <begin position="198"/>
        <end position="220"/>
    </location>
</feature>
<proteinExistence type="inferred from homology"/>
<comment type="caution">
    <text evidence="14">The sequence shown here is derived from an EMBL/GenBank/DDBJ whole genome shotgun (WGS) entry which is preliminary data.</text>
</comment>
<evidence type="ECO:0000256" key="1">
    <source>
        <dbReference type="ARBA" id="ARBA00004141"/>
    </source>
</evidence>
<feature type="transmembrane region" description="Helical" evidence="13">
    <location>
        <begin position="57"/>
        <end position="77"/>
    </location>
</feature>
<protein>
    <submittedName>
        <fullName evidence="14">DUF1211 domain-containing protein</fullName>
    </submittedName>
</protein>
<dbReference type="InterPro" id="IPR010617">
    <property type="entry name" value="TMEM175-like"/>
</dbReference>
<evidence type="ECO:0000256" key="3">
    <source>
        <dbReference type="ARBA" id="ARBA00022448"/>
    </source>
</evidence>
<reference evidence="14 15" key="1">
    <citation type="submission" date="2019-12" db="EMBL/GenBank/DDBJ databases">
        <authorList>
            <person name="Zhao J."/>
        </authorList>
    </citation>
    <scope>NUCLEOTIDE SEQUENCE [LARGE SCALE GENOMIC DNA]</scope>
    <source>
        <strain evidence="14 15">S-15</strain>
    </source>
</reference>
<keyword evidence="5 13" id="KW-0812">Transmembrane</keyword>
<dbReference type="Proteomes" id="UP000470771">
    <property type="component" value="Unassembled WGS sequence"/>
</dbReference>
<gene>
    <name evidence="14" type="ORF">GQN54_13820</name>
</gene>
<evidence type="ECO:0000256" key="10">
    <source>
        <dbReference type="ARBA" id="ARBA00023136"/>
    </source>
</evidence>
<name>A0A6N9NML3_9FLAO</name>
<comment type="catalytic activity">
    <reaction evidence="12">
        <text>K(+)(in) = K(+)(out)</text>
        <dbReference type="Rhea" id="RHEA:29463"/>
        <dbReference type="ChEBI" id="CHEBI:29103"/>
    </reaction>
</comment>
<evidence type="ECO:0000256" key="7">
    <source>
        <dbReference type="ARBA" id="ARBA00022958"/>
    </source>
</evidence>
<keyword evidence="9" id="KW-0406">Ion transport</keyword>
<dbReference type="GO" id="GO:0015252">
    <property type="term" value="F:proton channel activity"/>
    <property type="evidence" value="ECO:0007669"/>
    <property type="project" value="InterPro"/>
</dbReference>
<dbReference type="RefSeq" id="WP_160634160.1">
    <property type="nucleotide sequence ID" value="NZ_WWNE01000014.1"/>
</dbReference>
<evidence type="ECO:0000256" key="6">
    <source>
        <dbReference type="ARBA" id="ARBA00022826"/>
    </source>
</evidence>
<evidence type="ECO:0000256" key="13">
    <source>
        <dbReference type="SAM" id="Phobius"/>
    </source>
</evidence>
<keyword evidence="7" id="KW-0630">Potassium</keyword>
<dbReference type="AlphaFoldDB" id="A0A6N9NML3"/>
<keyword evidence="3" id="KW-0813">Transport</keyword>
<dbReference type="GO" id="GO:0016020">
    <property type="term" value="C:membrane"/>
    <property type="evidence" value="ECO:0007669"/>
    <property type="project" value="UniProtKB-SubCell"/>
</dbReference>
<comment type="similarity">
    <text evidence="2">Belongs to the TMEM175 family.</text>
</comment>
<keyword evidence="10 13" id="KW-0472">Membrane</keyword>
<evidence type="ECO:0000256" key="11">
    <source>
        <dbReference type="ARBA" id="ARBA00023303"/>
    </source>
</evidence>
<organism evidence="14 15">
    <name type="scientific">Acidiluteibacter ferrifornacis</name>
    <dbReference type="NCBI Taxonomy" id="2692424"/>
    <lineage>
        <taxon>Bacteria</taxon>
        <taxon>Pseudomonadati</taxon>
        <taxon>Bacteroidota</taxon>
        <taxon>Flavobacteriia</taxon>
        <taxon>Flavobacteriales</taxon>
        <taxon>Cryomorphaceae</taxon>
        <taxon>Acidiluteibacter</taxon>
    </lineage>
</organism>
<evidence type="ECO:0000256" key="9">
    <source>
        <dbReference type="ARBA" id="ARBA00023065"/>
    </source>
</evidence>
<evidence type="ECO:0000256" key="8">
    <source>
        <dbReference type="ARBA" id="ARBA00022989"/>
    </source>
</evidence>
<dbReference type="EMBL" id="WWNE01000014">
    <property type="protein sequence ID" value="NBG67203.1"/>
    <property type="molecule type" value="Genomic_DNA"/>
</dbReference>
<evidence type="ECO:0000313" key="15">
    <source>
        <dbReference type="Proteomes" id="UP000470771"/>
    </source>
</evidence>
<keyword evidence="4" id="KW-0633">Potassium transport</keyword>
<keyword evidence="11" id="KW-0407">Ion channel</keyword>
<feature type="transmembrane region" description="Helical" evidence="13">
    <location>
        <begin position="226"/>
        <end position="242"/>
    </location>
</feature>
<evidence type="ECO:0000256" key="2">
    <source>
        <dbReference type="ARBA" id="ARBA00006920"/>
    </source>
</evidence>
<evidence type="ECO:0000256" key="12">
    <source>
        <dbReference type="ARBA" id="ARBA00034430"/>
    </source>
</evidence>
<keyword evidence="8 13" id="KW-1133">Transmembrane helix</keyword>
<feature type="transmembrane region" description="Helical" evidence="13">
    <location>
        <begin position="98"/>
        <end position="124"/>
    </location>
</feature>